<feature type="compositionally biased region" description="Low complexity" evidence="9">
    <location>
        <begin position="467"/>
        <end position="503"/>
    </location>
</feature>
<feature type="compositionally biased region" description="Low complexity" evidence="9">
    <location>
        <begin position="404"/>
        <end position="447"/>
    </location>
</feature>
<keyword evidence="5" id="KW-0010">Activator</keyword>
<dbReference type="Proteomes" id="UP001652661">
    <property type="component" value="Chromosome 3R"/>
</dbReference>
<evidence type="ECO:0000313" key="12">
    <source>
        <dbReference type="Proteomes" id="UP001652661"/>
    </source>
</evidence>
<sequence>MEVDQMPLADVVFVIEGSAINGAYINELKTNYILPTLEHFTTGSIDEREYLIAERFATLYGIVVYRTAANLLEPVCSTYGPFLQPQKVMETIDRLPLVGGGMESCAHMAEGFAAAHGCFDDIGERRQMLDQTSVQRHCILICNSPPYQMPTTESWKYPGKSCEQLAVLFNERKINLSIIAPRKMPVLFKLFMKADGDQPITSKNYAKNIRHLVLLKGYSLKERAPSPNSMAAQMAAPNAAQAAVQQQQQQNSAGQQQAGPGIPMDTAPVQQQQQQQQQGNPQQVMNMNPMQQQSGPNPQAGLLNPQQQQQLMQQQQQQQQQQNQFVPNQMQNPNFQPNVGPGQNRWMYPNQPGQARPPFMQGAGNVGGVQGQSGGMQLQQQQNPNSALISRITAPPPNQTVSSLQQQQQAQAQQQQQQRMQMLNQQQMLNHQQLQQQQQLAQQQQQQGNPNAGNNMMPVSNAVSNMPNPQQQQQQQQVGQQANAQQQGNPQQQQQANPQQEQASLREKIWTGVLEWSEKPKSDQQKIPHTLQCTVCTNIKDGVPEIKAENWPPKLLMQLMPKHLVGNIGGQFLKDSKMVVFRPTPGEALDSLAKMMTSGYAGCVHFSSIPNSPACEIKVLILLYTPDRHAFLGFIPNNQAMFVERLRKVIQQKQHGSVQQQQQQQQQMLQQPGKSPMELQQQQQQQQQQQMQQDNSQQQQQQQHYNQYQLNMQMGGGPGGGPGPGPGGMPMQQNQMQMNMMQQQQQRMPLGVGVGVGPGGVPNPNLQQQLQQVAPNVAAMQQQQAQQQQRMVRPMMSNNNPGLRQLLQHQTTPGNQFRPQMGGQNPNQMGAGGPMVGNRNFDDGSYEFM</sequence>
<evidence type="ECO:0000256" key="3">
    <source>
        <dbReference type="ARBA" id="ARBA00019694"/>
    </source>
</evidence>
<feature type="region of interest" description="Disordered" evidence="9">
    <location>
        <begin position="660"/>
        <end position="733"/>
    </location>
</feature>
<reference evidence="13" key="1">
    <citation type="submission" date="2025-08" db="UniProtKB">
        <authorList>
            <consortium name="RefSeq"/>
        </authorList>
    </citation>
    <scope>IDENTIFICATION</scope>
    <source>
        <strain evidence="13">14028-0561.14</strain>
        <tissue evidence="13">Whole fly</tissue>
    </source>
</reference>
<evidence type="ECO:0000256" key="9">
    <source>
        <dbReference type="SAM" id="MobiDB-lite"/>
    </source>
</evidence>
<comment type="similarity">
    <text evidence="2">Belongs to the Mediator complex subunit 25 family.</text>
</comment>
<feature type="compositionally biased region" description="Gly residues" evidence="9">
    <location>
        <begin position="364"/>
        <end position="374"/>
    </location>
</feature>
<dbReference type="Pfam" id="PF11265">
    <property type="entry name" value="Med25_VWA"/>
    <property type="match status" value="1"/>
</dbReference>
<dbReference type="AlphaFoldDB" id="A0A6P4JP53"/>
<keyword evidence="6" id="KW-0804">Transcription</keyword>
<dbReference type="InterPro" id="IPR021419">
    <property type="entry name" value="Mediator_Med25_VWA"/>
</dbReference>
<evidence type="ECO:0000256" key="5">
    <source>
        <dbReference type="ARBA" id="ARBA00023159"/>
    </source>
</evidence>
<evidence type="ECO:0000256" key="8">
    <source>
        <dbReference type="ARBA" id="ARBA00031958"/>
    </source>
</evidence>
<keyword evidence="4" id="KW-0805">Transcription regulation</keyword>
<dbReference type="InterPro" id="IPR021394">
    <property type="entry name" value="Med25_PTOV"/>
</dbReference>
<accession>A0A6P4JP53</accession>
<dbReference type="InterPro" id="IPR038196">
    <property type="entry name" value="Med25_PTOV_sf"/>
</dbReference>
<dbReference type="GeneID" id="108084615"/>
<dbReference type="Pfam" id="PF11232">
    <property type="entry name" value="Med25"/>
    <property type="match status" value="1"/>
</dbReference>
<dbReference type="GO" id="GO:0016592">
    <property type="term" value="C:mediator complex"/>
    <property type="evidence" value="ECO:0007669"/>
    <property type="project" value="TreeGrafter"/>
</dbReference>
<dbReference type="FunFam" id="2.40.290.30:FF:000002">
    <property type="entry name" value="Mediator of RNA polymerase II transcription subunit"/>
    <property type="match status" value="1"/>
</dbReference>
<dbReference type="Gene3D" id="2.40.290.30">
    <property type="entry name" value="Mediator complex subunit 25, ACID domain"/>
    <property type="match status" value="1"/>
</dbReference>
<comment type="subcellular location">
    <subcellularLocation>
        <location evidence="1">Nucleus</location>
    </subcellularLocation>
</comment>
<feature type="domain" description="Mediator complex subunit Med25 PTOV" evidence="10">
    <location>
        <begin position="506"/>
        <end position="654"/>
    </location>
</feature>
<evidence type="ECO:0000259" key="11">
    <source>
        <dbReference type="Pfam" id="PF11265"/>
    </source>
</evidence>
<feature type="domain" description="Mediator of RNA polymerase II transcription subunit 25 von Willebrand factor type A" evidence="11">
    <location>
        <begin position="8"/>
        <end position="218"/>
    </location>
</feature>
<gene>
    <name evidence="13" type="primary">LOC108084615</name>
</gene>
<feature type="compositionally biased region" description="Low complexity" evidence="9">
    <location>
        <begin position="680"/>
        <end position="713"/>
    </location>
</feature>
<evidence type="ECO:0000256" key="1">
    <source>
        <dbReference type="ARBA" id="ARBA00004123"/>
    </source>
</evidence>
<feature type="compositionally biased region" description="Low complexity" evidence="9">
    <location>
        <begin position="303"/>
        <end position="339"/>
    </location>
</feature>
<protein>
    <recommendedName>
        <fullName evidence="3">Mediator of RNA polymerase II transcription subunit 25</fullName>
    </recommendedName>
    <alternativeName>
        <fullName evidence="8">Mediator complex subunit 25</fullName>
    </alternativeName>
</protein>
<organism evidence="12 13">
    <name type="scientific">Drosophila kikkawai</name>
    <name type="common">Fruit fly</name>
    <dbReference type="NCBI Taxonomy" id="30033"/>
    <lineage>
        <taxon>Eukaryota</taxon>
        <taxon>Metazoa</taxon>
        <taxon>Ecdysozoa</taxon>
        <taxon>Arthropoda</taxon>
        <taxon>Hexapoda</taxon>
        <taxon>Insecta</taxon>
        <taxon>Pterygota</taxon>
        <taxon>Neoptera</taxon>
        <taxon>Endopterygota</taxon>
        <taxon>Diptera</taxon>
        <taxon>Brachycera</taxon>
        <taxon>Muscomorpha</taxon>
        <taxon>Ephydroidea</taxon>
        <taxon>Drosophilidae</taxon>
        <taxon>Drosophila</taxon>
        <taxon>Sophophora</taxon>
    </lineage>
</organism>
<dbReference type="RefSeq" id="XP_017036389.1">
    <property type="nucleotide sequence ID" value="XM_017180900.3"/>
</dbReference>
<feature type="compositionally biased region" description="Polar residues" evidence="9">
    <location>
        <begin position="448"/>
        <end position="466"/>
    </location>
</feature>
<feature type="region of interest" description="Disordered" evidence="9">
    <location>
        <begin position="224"/>
        <end position="504"/>
    </location>
</feature>
<feature type="compositionally biased region" description="Low complexity" evidence="9">
    <location>
        <begin position="268"/>
        <end position="293"/>
    </location>
</feature>
<evidence type="ECO:0000259" key="10">
    <source>
        <dbReference type="Pfam" id="PF11232"/>
    </source>
</evidence>
<dbReference type="PANTHER" id="PTHR12433">
    <property type="entry name" value="MEDIATOR OF RNA POLYMERASE II TRANSCRIPTION SUBUNIT 25"/>
    <property type="match status" value="1"/>
</dbReference>
<dbReference type="GO" id="GO:0045944">
    <property type="term" value="P:positive regulation of transcription by RNA polymerase II"/>
    <property type="evidence" value="ECO:0007669"/>
    <property type="project" value="TreeGrafter"/>
</dbReference>
<keyword evidence="12" id="KW-1185">Reference proteome</keyword>
<evidence type="ECO:0000256" key="2">
    <source>
        <dbReference type="ARBA" id="ARBA00009102"/>
    </source>
</evidence>
<dbReference type="OrthoDB" id="7690434at2759"/>
<feature type="compositionally biased region" description="Low complexity" evidence="9">
    <location>
        <begin position="375"/>
        <end position="388"/>
    </location>
</feature>
<keyword evidence="7" id="KW-0539">Nucleus</keyword>
<dbReference type="PANTHER" id="PTHR12433:SF11">
    <property type="entry name" value="MEDIATOR OF RNA POLYMERASE II TRANSCRIPTION SUBUNIT 25"/>
    <property type="match status" value="1"/>
</dbReference>
<evidence type="ECO:0000313" key="13">
    <source>
        <dbReference type="RefSeq" id="XP_017036389.1"/>
    </source>
</evidence>
<evidence type="ECO:0000256" key="7">
    <source>
        <dbReference type="ARBA" id="ARBA00023242"/>
    </source>
</evidence>
<feature type="compositionally biased region" description="Low complexity" evidence="9">
    <location>
        <begin position="225"/>
        <end position="261"/>
    </location>
</feature>
<feature type="compositionally biased region" description="Low complexity" evidence="9">
    <location>
        <begin position="660"/>
        <end position="671"/>
    </location>
</feature>
<name>A0A6P4JP53_DROKI</name>
<proteinExistence type="inferred from homology"/>
<dbReference type="GO" id="GO:0005667">
    <property type="term" value="C:transcription regulator complex"/>
    <property type="evidence" value="ECO:0007669"/>
    <property type="project" value="TreeGrafter"/>
</dbReference>
<evidence type="ECO:0000256" key="4">
    <source>
        <dbReference type="ARBA" id="ARBA00023015"/>
    </source>
</evidence>
<evidence type="ECO:0000256" key="6">
    <source>
        <dbReference type="ARBA" id="ARBA00023163"/>
    </source>
</evidence>